<reference evidence="2" key="1">
    <citation type="submission" date="2022-11" db="EMBL/GenBank/DDBJ databases">
        <title>Chromosome-level genome of Pogonophryne albipinna.</title>
        <authorList>
            <person name="Jo E."/>
        </authorList>
    </citation>
    <scope>NUCLEOTIDE SEQUENCE</scope>
    <source>
        <strain evidence="2">SGF0006</strain>
        <tissue evidence="2">Muscle</tissue>
    </source>
</reference>
<sequence>TMHASEDSVEKKKQKSPELKGHCVVLINASLLCGISPLRADHKVRLKSSACYSLLHWVQIKLSASVPARPEGATTHTVLSYVQTPLHAADLQRLPKAREERSREVTRRENVGQRDAKKK</sequence>
<dbReference type="AlphaFoldDB" id="A0AAD6AIT2"/>
<accession>A0AAD6AIT2</accession>
<dbReference type="Proteomes" id="UP001219934">
    <property type="component" value="Unassembled WGS sequence"/>
</dbReference>
<feature type="region of interest" description="Disordered" evidence="1">
    <location>
        <begin position="90"/>
        <end position="119"/>
    </location>
</feature>
<evidence type="ECO:0000313" key="2">
    <source>
        <dbReference type="EMBL" id="KAJ4925562.1"/>
    </source>
</evidence>
<feature type="compositionally biased region" description="Basic and acidic residues" evidence="1">
    <location>
        <begin position="96"/>
        <end position="119"/>
    </location>
</feature>
<dbReference type="EMBL" id="JAPTMU010000021">
    <property type="protein sequence ID" value="KAJ4925562.1"/>
    <property type="molecule type" value="Genomic_DNA"/>
</dbReference>
<keyword evidence="3" id="KW-1185">Reference proteome</keyword>
<proteinExistence type="predicted"/>
<feature type="non-terminal residue" evidence="2">
    <location>
        <position position="1"/>
    </location>
</feature>
<feature type="non-terminal residue" evidence="2">
    <location>
        <position position="119"/>
    </location>
</feature>
<evidence type="ECO:0000256" key="1">
    <source>
        <dbReference type="SAM" id="MobiDB-lite"/>
    </source>
</evidence>
<name>A0AAD6AIT2_9TELE</name>
<evidence type="ECO:0000313" key="3">
    <source>
        <dbReference type="Proteomes" id="UP001219934"/>
    </source>
</evidence>
<organism evidence="2 3">
    <name type="scientific">Pogonophryne albipinna</name>
    <dbReference type="NCBI Taxonomy" id="1090488"/>
    <lineage>
        <taxon>Eukaryota</taxon>
        <taxon>Metazoa</taxon>
        <taxon>Chordata</taxon>
        <taxon>Craniata</taxon>
        <taxon>Vertebrata</taxon>
        <taxon>Euteleostomi</taxon>
        <taxon>Actinopterygii</taxon>
        <taxon>Neopterygii</taxon>
        <taxon>Teleostei</taxon>
        <taxon>Neoteleostei</taxon>
        <taxon>Acanthomorphata</taxon>
        <taxon>Eupercaria</taxon>
        <taxon>Perciformes</taxon>
        <taxon>Notothenioidei</taxon>
        <taxon>Pogonophryne</taxon>
    </lineage>
</organism>
<protein>
    <submittedName>
        <fullName evidence="2">Uncharacterized protein</fullName>
    </submittedName>
</protein>
<gene>
    <name evidence="2" type="ORF">JOQ06_018288</name>
</gene>
<comment type="caution">
    <text evidence="2">The sequence shown here is derived from an EMBL/GenBank/DDBJ whole genome shotgun (WGS) entry which is preliminary data.</text>
</comment>